<evidence type="ECO:0000313" key="3">
    <source>
        <dbReference type="Proteomes" id="UP000695562"/>
    </source>
</evidence>
<reference evidence="2" key="1">
    <citation type="submission" date="2020-01" db="EMBL/GenBank/DDBJ databases">
        <title>Development of genomics and gene disruption for Polysphondylium violaceum indicates a role for the polyketide synthase stlB in stalk morphogenesis.</title>
        <authorList>
            <person name="Narita B."/>
            <person name="Kawabe Y."/>
            <person name="Kin K."/>
            <person name="Saito T."/>
            <person name="Gibbs R."/>
            <person name="Kuspa A."/>
            <person name="Muzny D."/>
            <person name="Queller D."/>
            <person name="Richards S."/>
            <person name="Strassman J."/>
            <person name="Sucgang R."/>
            <person name="Worley K."/>
            <person name="Schaap P."/>
        </authorList>
    </citation>
    <scope>NUCLEOTIDE SEQUENCE</scope>
    <source>
        <strain evidence="2">QSvi11</strain>
    </source>
</reference>
<keyword evidence="3" id="KW-1185">Reference proteome</keyword>
<dbReference type="Pfam" id="PF09313">
    <property type="entry name" value="TehB-like"/>
    <property type="match status" value="1"/>
</dbReference>
<evidence type="ECO:0000313" key="2">
    <source>
        <dbReference type="EMBL" id="KAF2074929.1"/>
    </source>
</evidence>
<organism evidence="2 3">
    <name type="scientific">Polysphondylium violaceum</name>
    <dbReference type="NCBI Taxonomy" id="133409"/>
    <lineage>
        <taxon>Eukaryota</taxon>
        <taxon>Amoebozoa</taxon>
        <taxon>Evosea</taxon>
        <taxon>Eumycetozoa</taxon>
        <taxon>Dictyostelia</taxon>
        <taxon>Dictyosteliales</taxon>
        <taxon>Dictyosteliaceae</taxon>
        <taxon>Polysphondylium</taxon>
    </lineage>
</organism>
<comment type="caution">
    <text evidence="2">The sequence shown here is derived from an EMBL/GenBank/DDBJ whole genome shotgun (WGS) entry which is preliminary data.</text>
</comment>
<dbReference type="InterPro" id="IPR014710">
    <property type="entry name" value="RmlC-like_jellyroll"/>
</dbReference>
<accession>A0A8J4PXY6</accession>
<dbReference type="AlphaFoldDB" id="A0A8J4PXY6"/>
<sequence>MNKFLSRMEKDLVCYKKMPLWSGRVPDGFKCKHNTKVGTWAKLEIYKGSLDFAFLTDKGEITEQFTFTKENQPPFIEPQKWHKIVSCSDDIECQLSFYHKEKAEPQQ</sequence>
<dbReference type="InterPro" id="IPR015392">
    <property type="entry name" value="TehB/YeaR-like_dom"/>
</dbReference>
<protein>
    <recommendedName>
        <fullName evidence="1">TehB/YeaR-like domain-containing protein</fullName>
    </recommendedName>
</protein>
<proteinExistence type="predicted"/>
<gene>
    <name evidence="2" type="ORF">CYY_003762</name>
</gene>
<dbReference type="EMBL" id="AJWJ01000122">
    <property type="protein sequence ID" value="KAF2074929.1"/>
    <property type="molecule type" value="Genomic_DNA"/>
</dbReference>
<dbReference type="Gene3D" id="2.60.120.10">
    <property type="entry name" value="Jelly Rolls"/>
    <property type="match status" value="1"/>
</dbReference>
<dbReference type="SUPFAM" id="SSF51197">
    <property type="entry name" value="Clavaminate synthase-like"/>
    <property type="match status" value="1"/>
</dbReference>
<dbReference type="OrthoDB" id="44518at2759"/>
<dbReference type="Proteomes" id="UP000695562">
    <property type="component" value="Unassembled WGS sequence"/>
</dbReference>
<feature type="domain" description="TehB/YeaR-like" evidence="1">
    <location>
        <begin position="16"/>
        <end position="95"/>
    </location>
</feature>
<name>A0A8J4PXY6_9MYCE</name>
<evidence type="ECO:0000259" key="1">
    <source>
        <dbReference type="Pfam" id="PF09313"/>
    </source>
</evidence>